<dbReference type="InterPro" id="IPR011009">
    <property type="entry name" value="Kinase-like_dom_sf"/>
</dbReference>
<dbReference type="AlphaFoldDB" id="A0A3N1GZL0"/>
<dbReference type="GO" id="GO:0005524">
    <property type="term" value="F:ATP binding"/>
    <property type="evidence" value="ECO:0007669"/>
    <property type="project" value="InterPro"/>
</dbReference>
<sequence length="714" mass="78053">MTTSPSFTSTSGDEPVRAWPSGATYVEALQDTALCFRGTDLAGADVRVDALGRPRAISGNFAGVFSVTVADGTRYAIKCFTREAPEQAARYRAVGDHLARLDDDWTVGFEYLGRGILVEGVWHPVLRMEWVEAVNLLRWLDEHVDDSAAVSRVAERFADLVDRLAAAGVGHGDLQHGNLLITADGAVKLVDYDGVYVPALAGLPAAETGHRNYQSPDRTAAEFGPDVDRFSSWVVYLSLVALATDPSLWRQLRDEDAEHLLLAESDFLDPTGSFRLATLTGHPDARLRKLAERFEDILLHHRAAPPPLERLDPVELSGGEVFHGVEPAGPGLPSWLAERVDPHVPAPPPLVRFGRRTPALAVLTWALAVLLPFGVPAAILVDEAVAVADLSAVLAWAAATAAGYRRQPEAVSARAARAERKRLADARSAAAARAARVDQDAREVAEATAKAKAEQDRRRRDLQQRHDQRLRAHQRAVKVHLDQIDRDRQGSAARMHLEEQRLLVRRQKAHLRAELAKFRLATAGVEGVGPTQIANLEAVGIRTAADFVGVRYEVDGPDRVAIFVLVDGRSVSAARVGEVSAVLIDQWRERRTAEVEAARPAALTPVEQRAIRIRFAAERAALDDEHKQVLVEAEAKFGELRAELRAEQVALADEMKTANTAAAHTRVDHDRAVAEAAVRLERAERAAAEGVTRADAFRPVTYRGYLRFLLTGRN</sequence>
<organism evidence="3 4">
    <name type="scientific">Saccharothrix texasensis</name>
    <dbReference type="NCBI Taxonomy" id="103734"/>
    <lineage>
        <taxon>Bacteria</taxon>
        <taxon>Bacillati</taxon>
        <taxon>Actinomycetota</taxon>
        <taxon>Actinomycetes</taxon>
        <taxon>Pseudonocardiales</taxon>
        <taxon>Pseudonocardiaceae</taxon>
        <taxon>Saccharothrix</taxon>
    </lineage>
</organism>
<feature type="domain" description="Protein kinase" evidence="2">
    <location>
        <begin position="50"/>
        <end position="322"/>
    </location>
</feature>
<proteinExistence type="predicted"/>
<evidence type="ECO:0000313" key="4">
    <source>
        <dbReference type="Proteomes" id="UP000268727"/>
    </source>
</evidence>
<gene>
    <name evidence="3" type="ORF">EDD40_0877</name>
</gene>
<feature type="compositionally biased region" description="Basic and acidic residues" evidence="1">
    <location>
        <begin position="435"/>
        <end position="470"/>
    </location>
</feature>
<dbReference type="Gene3D" id="1.10.510.10">
    <property type="entry name" value="Transferase(Phosphotransferase) domain 1"/>
    <property type="match status" value="1"/>
</dbReference>
<dbReference type="GO" id="GO:0004672">
    <property type="term" value="F:protein kinase activity"/>
    <property type="evidence" value="ECO:0007669"/>
    <property type="project" value="InterPro"/>
</dbReference>
<reference evidence="3 4" key="1">
    <citation type="submission" date="2018-11" db="EMBL/GenBank/DDBJ databases">
        <title>Sequencing the genomes of 1000 actinobacteria strains.</title>
        <authorList>
            <person name="Klenk H.-P."/>
        </authorList>
    </citation>
    <scope>NUCLEOTIDE SEQUENCE [LARGE SCALE GENOMIC DNA]</scope>
    <source>
        <strain evidence="3 4">DSM 44231</strain>
    </source>
</reference>
<dbReference type="SUPFAM" id="SSF56112">
    <property type="entry name" value="Protein kinase-like (PK-like)"/>
    <property type="match status" value="1"/>
</dbReference>
<name>A0A3N1GZL0_9PSEU</name>
<dbReference type="Proteomes" id="UP000268727">
    <property type="component" value="Unassembled WGS sequence"/>
</dbReference>
<keyword evidence="4" id="KW-1185">Reference proteome</keyword>
<evidence type="ECO:0000256" key="1">
    <source>
        <dbReference type="SAM" id="MobiDB-lite"/>
    </source>
</evidence>
<evidence type="ECO:0000259" key="2">
    <source>
        <dbReference type="PROSITE" id="PS50011"/>
    </source>
</evidence>
<comment type="caution">
    <text evidence="3">The sequence shown here is derived from an EMBL/GenBank/DDBJ whole genome shotgun (WGS) entry which is preliminary data.</text>
</comment>
<dbReference type="PROSITE" id="PS50011">
    <property type="entry name" value="PROTEIN_KINASE_DOM"/>
    <property type="match status" value="1"/>
</dbReference>
<dbReference type="InterPro" id="IPR000719">
    <property type="entry name" value="Prot_kinase_dom"/>
</dbReference>
<feature type="region of interest" description="Disordered" evidence="1">
    <location>
        <begin position="435"/>
        <end position="474"/>
    </location>
</feature>
<dbReference type="RefSeq" id="WP_170184939.1">
    <property type="nucleotide sequence ID" value="NZ_RJKM01000001.1"/>
</dbReference>
<protein>
    <recommendedName>
        <fullName evidence="2">Protein kinase domain-containing protein</fullName>
    </recommendedName>
</protein>
<accession>A0A3N1GZL0</accession>
<dbReference type="EMBL" id="RJKM01000001">
    <property type="protein sequence ID" value="ROP35639.1"/>
    <property type="molecule type" value="Genomic_DNA"/>
</dbReference>
<evidence type="ECO:0000313" key="3">
    <source>
        <dbReference type="EMBL" id="ROP35639.1"/>
    </source>
</evidence>